<accession>A0A369M1S6</accession>
<organism evidence="1 2">
    <name type="scientific">Gordonibacter pamelaeae</name>
    <dbReference type="NCBI Taxonomy" id="471189"/>
    <lineage>
        <taxon>Bacteria</taxon>
        <taxon>Bacillati</taxon>
        <taxon>Actinomycetota</taxon>
        <taxon>Coriobacteriia</taxon>
        <taxon>Eggerthellales</taxon>
        <taxon>Eggerthellaceae</taxon>
        <taxon>Gordonibacter</taxon>
    </lineage>
</organism>
<sequence length="151" mass="16576">MRVRDQRLRWIEKLISGNQQDVHRSNALVIPSESGNMAIAFTSIEEVVSAGEMRSLAFLPPEFSGVLPRSYELVPVLDAETPGDGESSHIVIVRSGDNLLGLRFVGTPYVVNLDETKHAPLKTRCPQGFDHETLPVLDVDAIVDMLLAAGR</sequence>
<dbReference type="GeneID" id="78359811"/>
<dbReference type="OrthoDB" id="3177661at2"/>
<dbReference type="GO" id="GO:0006935">
    <property type="term" value="P:chemotaxis"/>
    <property type="evidence" value="ECO:0007669"/>
    <property type="project" value="InterPro"/>
</dbReference>
<keyword evidence="2" id="KW-1185">Reference proteome</keyword>
<dbReference type="SUPFAM" id="SSF50341">
    <property type="entry name" value="CheW-like"/>
    <property type="match status" value="1"/>
</dbReference>
<dbReference type="Proteomes" id="UP000254000">
    <property type="component" value="Unassembled WGS sequence"/>
</dbReference>
<dbReference type="EMBL" id="PPTS01000005">
    <property type="protein sequence ID" value="RDB64839.1"/>
    <property type="molecule type" value="Genomic_DNA"/>
</dbReference>
<name>A0A369M1S6_9ACTN</name>
<dbReference type="AlphaFoldDB" id="A0A369M1S6"/>
<evidence type="ECO:0000313" key="1">
    <source>
        <dbReference type="EMBL" id="RDB64839.1"/>
    </source>
</evidence>
<dbReference type="GO" id="GO:0007165">
    <property type="term" value="P:signal transduction"/>
    <property type="evidence" value="ECO:0007669"/>
    <property type="project" value="InterPro"/>
</dbReference>
<evidence type="ECO:0000313" key="2">
    <source>
        <dbReference type="Proteomes" id="UP000254000"/>
    </source>
</evidence>
<dbReference type="InterPro" id="IPR036061">
    <property type="entry name" value="CheW-like_dom_sf"/>
</dbReference>
<protein>
    <submittedName>
        <fullName evidence="1">Bifunctional autolysin</fullName>
    </submittedName>
</protein>
<dbReference type="RefSeq" id="WP_015539018.1">
    <property type="nucleotide sequence ID" value="NZ_CABMMS010000005.1"/>
</dbReference>
<gene>
    <name evidence="1" type="ORF">C1877_08935</name>
</gene>
<comment type="caution">
    <text evidence="1">The sequence shown here is derived from an EMBL/GenBank/DDBJ whole genome shotgun (WGS) entry which is preliminary data.</text>
</comment>
<proteinExistence type="predicted"/>
<reference evidence="1 2" key="1">
    <citation type="journal article" date="2018" name="Elife">
        <title>Discovery and characterization of a prevalent human gut bacterial enzyme sufficient for the inactivation of a family of plant toxins.</title>
        <authorList>
            <person name="Koppel N."/>
            <person name="Bisanz J.E."/>
            <person name="Pandelia M.E."/>
            <person name="Turnbaugh P.J."/>
            <person name="Balskus E.P."/>
        </authorList>
    </citation>
    <scope>NUCLEOTIDE SEQUENCE [LARGE SCALE GENOMIC DNA]</scope>
    <source>
        <strain evidence="1 2">3C</strain>
    </source>
</reference>